<protein>
    <submittedName>
        <fullName evidence="1">Uncharacterized protein</fullName>
    </submittedName>
</protein>
<proteinExistence type="predicted"/>
<dbReference type="EMBL" id="JAEUBE010000042">
    <property type="protein sequence ID" value="KAH3671926.1"/>
    <property type="molecule type" value="Genomic_DNA"/>
</dbReference>
<reference evidence="1" key="2">
    <citation type="submission" date="2021-01" db="EMBL/GenBank/DDBJ databases">
        <authorList>
            <person name="Schikora-Tamarit M.A."/>
        </authorList>
    </citation>
    <scope>NUCLEOTIDE SEQUENCE</scope>
    <source>
        <strain evidence="1">CBS6075</strain>
    </source>
</reference>
<reference evidence="1" key="1">
    <citation type="journal article" date="2021" name="Open Biol.">
        <title>Shared evolutionary footprints suggest mitochondrial oxidative damage underlies multiple complex I losses in fungi.</title>
        <authorList>
            <person name="Schikora-Tamarit M.A."/>
            <person name="Marcet-Houben M."/>
            <person name="Nosek J."/>
            <person name="Gabaldon T."/>
        </authorList>
    </citation>
    <scope>NUCLEOTIDE SEQUENCE</scope>
    <source>
        <strain evidence="1">CBS6075</strain>
    </source>
</reference>
<dbReference type="AlphaFoldDB" id="A0A9P8TAI4"/>
<keyword evidence="2" id="KW-1185">Reference proteome</keyword>
<evidence type="ECO:0000313" key="2">
    <source>
        <dbReference type="Proteomes" id="UP000769157"/>
    </source>
</evidence>
<gene>
    <name evidence="1" type="ORF">OGAPHI_000112</name>
</gene>
<accession>A0A9P8TAI4</accession>
<organism evidence="1 2">
    <name type="scientific">Ogataea philodendri</name>
    <dbReference type="NCBI Taxonomy" id="1378263"/>
    <lineage>
        <taxon>Eukaryota</taxon>
        <taxon>Fungi</taxon>
        <taxon>Dikarya</taxon>
        <taxon>Ascomycota</taxon>
        <taxon>Saccharomycotina</taxon>
        <taxon>Pichiomycetes</taxon>
        <taxon>Pichiales</taxon>
        <taxon>Pichiaceae</taxon>
        <taxon>Ogataea</taxon>
    </lineage>
</organism>
<dbReference type="Proteomes" id="UP000769157">
    <property type="component" value="Unassembled WGS sequence"/>
</dbReference>
<comment type="caution">
    <text evidence="1">The sequence shown here is derived from an EMBL/GenBank/DDBJ whole genome shotgun (WGS) entry which is preliminary data.</text>
</comment>
<evidence type="ECO:0000313" key="1">
    <source>
        <dbReference type="EMBL" id="KAH3671926.1"/>
    </source>
</evidence>
<dbReference type="RefSeq" id="XP_046065041.1">
    <property type="nucleotide sequence ID" value="XM_046201867.1"/>
</dbReference>
<dbReference type="GeneID" id="70232080"/>
<sequence length="118" mass="13488">MLKQSRIVAIRRLNPPNLVSTVTSFRTVEEFLVKYWSTNSFQKSSTHMISSPKNSASSLFSLKPAGEFINQWIKLTRKLSNPMIVLLIPICSWSWYLDSKVDVIIPSSRSFKISHSVL</sequence>
<name>A0A9P8TAI4_9ASCO</name>